<evidence type="ECO:0008006" key="5">
    <source>
        <dbReference type="Google" id="ProtNLM"/>
    </source>
</evidence>
<dbReference type="AlphaFoldDB" id="A0A5N5QBR7"/>
<dbReference type="EMBL" id="SSOP01000356">
    <property type="protein sequence ID" value="KAB5588861.1"/>
    <property type="molecule type" value="Genomic_DNA"/>
</dbReference>
<name>A0A5N5QBR7_9AGAM</name>
<accession>A0A5N5QBR7</accession>
<dbReference type="Proteomes" id="UP000383932">
    <property type="component" value="Unassembled WGS sequence"/>
</dbReference>
<organism evidence="3 4">
    <name type="scientific">Ceratobasidium theobromae</name>
    <dbReference type="NCBI Taxonomy" id="1582974"/>
    <lineage>
        <taxon>Eukaryota</taxon>
        <taxon>Fungi</taxon>
        <taxon>Dikarya</taxon>
        <taxon>Basidiomycota</taxon>
        <taxon>Agaricomycotina</taxon>
        <taxon>Agaricomycetes</taxon>
        <taxon>Cantharellales</taxon>
        <taxon>Ceratobasidiaceae</taxon>
        <taxon>Ceratobasidium</taxon>
    </lineage>
</organism>
<gene>
    <name evidence="3" type="ORF">CTheo_7693</name>
</gene>
<keyword evidence="1" id="KW-0472">Membrane</keyword>
<dbReference type="OrthoDB" id="3247384at2759"/>
<keyword evidence="2" id="KW-0732">Signal</keyword>
<proteinExistence type="predicted"/>
<evidence type="ECO:0000313" key="4">
    <source>
        <dbReference type="Proteomes" id="UP000383932"/>
    </source>
</evidence>
<reference evidence="3 4" key="1">
    <citation type="journal article" date="2019" name="Fungal Biol. Biotechnol.">
        <title>Draft genome sequence of fastidious pathogen Ceratobasidium theobromae, which causes vascular-streak dieback in Theobroma cacao.</title>
        <authorList>
            <person name="Ali S.S."/>
            <person name="Asman A."/>
            <person name="Shao J."/>
            <person name="Firmansyah A.P."/>
            <person name="Susilo A.W."/>
            <person name="Rosmana A."/>
            <person name="McMahon P."/>
            <person name="Junaid M."/>
            <person name="Guest D."/>
            <person name="Kheng T.Y."/>
            <person name="Meinhardt L.W."/>
            <person name="Bailey B.A."/>
        </authorList>
    </citation>
    <scope>NUCLEOTIDE SEQUENCE [LARGE SCALE GENOMIC DNA]</scope>
    <source>
        <strain evidence="3 4">CT2</strain>
    </source>
</reference>
<feature type="chain" id="PRO_5024430929" description="Transmembrane protein" evidence="2">
    <location>
        <begin position="21"/>
        <end position="202"/>
    </location>
</feature>
<keyword evidence="1" id="KW-1133">Transmembrane helix</keyword>
<evidence type="ECO:0000256" key="2">
    <source>
        <dbReference type="SAM" id="SignalP"/>
    </source>
</evidence>
<feature type="transmembrane region" description="Helical" evidence="1">
    <location>
        <begin position="166"/>
        <end position="187"/>
    </location>
</feature>
<comment type="caution">
    <text evidence="3">The sequence shown here is derived from an EMBL/GenBank/DDBJ whole genome shotgun (WGS) entry which is preliminary data.</text>
</comment>
<protein>
    <recommendedName>
        <fullName evidence="5">Transmembrane protein</fullName>
    </recommendedName>
</protein>
<keyword evidence="1" id="KW-0812">Transmembrane</keyword>
<evidence type="ECO:0000313" key="3">
    <source>
        <dbReference type="EMBL" id="KAB5588861.1"/>
    </source>
</evidence>
<evidence type="ECO:0000256" key="1">
    <source>
        <dbReference type="SAM" id="Phobius"/>
    </source>
</evidence>
<keyword evidence="4" id="KW-1185">Reference proteome</keyword>
<feature type="signal peptide" evidence="2">
    <location>
        <begin position="1"/>
        <end position="20"/>
    </location>
</feature>
<sequence length="202" mass="21623">MSRLVALSLVVLSLGLLIHASPIAVSTPVVGNEIATLEERTAKCYANSCFGGIEIVKLMLQLEHAIRLRLLLLDRSLQFGGYEPVILEIEGLLYAAIGGIQSYNIGVLGLLTGKSLTVARIWARIVVLIATHCGKWYGRVEYDVFLGLTARLDLALKLCLGAMINMGAGFGGLLGVCIPLAHIALLLRVKFGSCLGFLGIAY</sequence>